<evidence type="ECO:0000259" key="17">
    <source>
        <dbReference type="PROSITE" id="PS50967"/>
    </source>
</evidence>
<reference evidence="20 21" key="1">
    <citation type="submission" date="2016-10" db="EMBL/GenBank/DDBJ databases">
        <authorList>
            <person name="Varghese N."/>
            <person name="Submissions S."/>
        </authorList>
    </citation>
    <scope>NUCLEOTIDE SEQUENCE [LARGE SCALE GENOMIC DNA]</scope>
    <source>
        <strain evidence="20 21">WCC6</strain>
    </source>
</reference>
<gene>
    <name evidence="20" type="ORF">SAMN05216495_1321</name>
</gene>
<dbReference type="GO" id="GO:0043590">
    <property type="term" value="C:bacterial nucleoid"/>
    <property type="evidence" value="ECO:0007669"/>
    <property type="project" value="TreeGrafter"/>
</dbReference>
<keyword evidence="7" id="KW-0378">Hydrolase</keyword>
<dbReference type="GO" id="GO:0043138">
    <property type="term" value="F:3'-5' DNA helicase activity"/>
    <property type="evidence" value="ECO:0007669"/>
    <property type="project" value="UniProtKB-EC"/>
</dbReference>
<comment type="caution">
    <text evidence="20">The sequence shown here is derived from an EMBL/GenBank/DDBJ whole genome shotgun (WGS) entry which is preliminary data.</text>
</comment>
<dbReference type="GO" id="GO:0006260">
    <property type="term" value="P:DNA replication"/>
    <property type="evidence" value="ECO:0007669"/>
    <property type="project" value="InterPro"/>
</dbReference>
<dbReference type="InterPro" id="IPR002121">
    <property type="entry name" value="HRDC_dom"/>
</dbReference>
<dbReference type="Pfam" id="PF00570">
    <property type="entry name" value="HRDC"/>
    <property type="match status" value="1"/>
</dbReference>
<accession>A0A1H3B7F9</accession>
<proteinExistence type="inferred from homology"/>
<dbReference type="InterPro" id="IPR001650">
    <property type="entry name" value="Helicase_C-like"/>
</dbReference>
<dbReference type="SMART" id="SM00490">
    <property type="entry name" value="HELICc"/>
    <property type="match status" value="1"/>
</dbReference>
<evidence type="ECO:0000313" key="21">
    <source>
        <dbReference type="Proteomes" id="UP000182379"/>
    </source>
</evidence>
<dbReference type="SMART" id="SM00956">
    <property type="entry name" value="RQC"/>
    <property type="match status" value="1"/>
</dbReference>
<dbReference type="SMART" id="SM00341">
    <property type="entry name" value="HRDC"/>
    <property type="match status" value="1"/>
</dbReference>
<dbReference type="EC" id="5.6.2.4" evidence="16"/>
<dbReference type="AlphaFoldDB" id="A0A1H3B7F9"/>
<dbReference type="GO" id="GO:0030894">
    <property type="term" value="C:replisome"/>
    <property type="evidence" value="ECO:0007669"/>
    <property type="project" value="TreeGrafter"/>
</dbReference>
<dbReference type="Gene3D" id="1.10.150.80">
    <property type="entry name" value="HRDC domain"/>
    <property type="match status" value="1"/>
</dbReference>
<dbReference type="GO" id="GO:0046872">
    <property type="term" value="F:metal ion binding"/>
    <property type="evidence" value="ECO:0007669"/>
    <property type="project" value="UniProtKB-KW"/>
</dbReference>
<dbReference type="InterPro" id="IPR010997">
    <property type="entry name" value="HRDC-like_sf"/>
</dbReference>
<dbReference type="InterPro" id="IPR004589">
    <property type="entry name" value="DNA_helicase_ATP-dep_RecQ"/>
</dbReference>
<dbReference type="RefSeq" id="WP_074708608.1">
    <property type="nucleotide sequence ID" value="NZ_FNOP01000032.1"/>
</dbReference>
<evidence type="ECO:0000259" key="19">
    <source>
        <dbReference type="PROSITE" id="PS51194"/>
    </source>
</evidence>
<dbReference type="InterPro" id="IPR032284">
    <property type="entry name" value="RecQ_Zn-bd"/>
</dbReference>
<dbReference type="Pfam" id="PF00270">
    <property type="entry name" value="DEAD"/>
    <property type="match status" value="1"/>
</dbReference>
<dbReference type="PROSITE" id="PS50967">
    <property type="entry name" value="HRDC"/>
    <property type="match status" value="1"/>
</dbReference>
<sequence length="615" mass="69702">MDKLSALKKYFGYTSFRPGQESLIDALLQGRDVLGIMPTGAGKSLCYQIPALLLPGITLVISPLISLMQDQVQALETAGISAACINSSLGPREFYTTLDQARAGAYKLLYVAPERLETELFRDFAKEAPISMVAVDEAHCISQWGQDFRPSYTRILDFLEFLPERPVVGAFTATATELVRDDILQSLELQNPWILVTGFDRTNLYFGVEHPRDKDAWVFRYLKAHGEDCGIIYCSTRKNVDELYDRLRLEGISAARYHAGLSQEERQQAQEDFQYDRVQVIVATNAFGMGIDKSNVRYVLHYNMPSCLENYYQEAGRAGRDGEPSECILLFSPQDVVIQKFLLEHKEQSAALEEVEEANLRKLYAMEHYCRTTSCLRQTLLHYFGEEAPARCNHCSTCNGDYEEVDMTEETKSIVKCIHEARRPYGITLMANVLAGSRSTRVEETGLSRLQMFGALHNHSLKEIREMIQNLLDQGYLLITRDKYPVLKISKKIWELQDDSIRVLLRKEAGAADGGKSSRKKKKILPDLDLPAGFSQEMGAELFSRLRSLRKQLAEQAMVPPFVVFGDRTLREMCRHLPRNHEQFLQVPGVGQHKDEKYGAAFLDAINGFCEEKGL</sequence>
<evidence type="ECO:0000256" key="4">
    <source>
        <dbReference type="ARBA" id="ARBA00022723"/>
    </source>
</evidence>
<dbReference type="GO" id="GO:0006310">
    <property type="term" value="P:DNA recombination"/>
    <property type="evidence" value="ECO:0007669"/>
    <property type="project" value="UniProtKB-UniRule"/>
</dbReference>
<dbReference type="SMART" id="SM00487">
    <property type="entry name" value="DEXDc"/>
    <property type="match status" value="1"/>
</dbReference>
<keyword evidence="11" id="KW-0238">DNA-binding</keyword>
<evidence type="ECO:0000256" key="15">
    <source>
        <dbReference type="ARBA" id="ARBA00034617"/>
    </source>
</evidence>
<dbReference type="GO" id="GO:0005524">
    <property type="term" value="F:ATP binding"/>
    <property type="evidence" value="ECO:0007669"/>
    <property type="project" value="UniProtKB-KW"/>
</dbReference>
<evidence type="ECO:0000256" key="14">
    <source>
        <dbReference type="ARBA" id="ARBA00023235"/>
    </source>
</evidence>
<keyword evidence="13" id="KW-0234">DNA repair</keyword>
<feature type="domain" description="Helicase C-terminal" evidence="19">
    <location>
        <begin position="221"/>
        <end position="364"/>
    </location>
</feature>
<keyword evidence="4" id="KW-0479">Metal-binding</keyword>
<comment type="cofactor">
    <cofactor evidence="2">
        <name>Zn(2+)</name>
        <dbReference type="ChEBI" id="CHEBI:29105"/>
    </cofactor>
</comment>
<dbReference type="InterPro" id="IPR018982">
    <property type="entry name" value="RQC_domain"/>
</dbReference>
<dbReference type="NCBIfam" id="TIGR00614">
    <property type="entry name" value="recQ_fam"/>
    <property type="match status" value="1"/>
</dbReference>
<dbReference type="FunFam" id="3.40.50.300:FF:000296">
    <property type="entry name" value="ATP-dependent DNA helicase RecQ"/>
    <property type="match status" value="1"/>
</dbReference>
<dbReference type="PANTHER" id="PTHR13710">
    <property type="entry name" value="DNA HELICASE RECQ FAMILY MEMBER"/>
    <property type="match status" value="1"/>
</dbReference>
<organism evidence="20 21">
    <name type="scientific">Acidaminococcus fermentans</name>
    <dbReference type="NCBI Taxonomy" id="905"/>
    <lineage>
        <taxon>Bacteria</taxon>
        <taxon>Bacillati</taxon>
        <taxon>Bacillota</taxon>
        <taxon>Negativicutes</taxon>
        <taxon>Acidaminococcales</taxon>
        <taxon>Acidaminococcaceae</taxon>
        <taxon>Acidaminococcus</taxon>
    </lineage>
</organism>
<keyword evidence="14" id="KW-0413">Isomerase</keyword>
<evidence type="ECO:0000256" key="8">
    <source>
        <dbReference type="ARBA" id="ARBA00022806"/>
    </source>
</evidence>
<dbReference type="NCBIfam" id="TIGR01389">
    <property type="entry name" value="recQ"/>
    <property type="match status" value="1"/>
</dbReference>
<keyword evidence="9" id="KW-0862">Zinc</keyword>
<comment type="similarity">
    <text evidence="3">Belongs to the helicase family. RecQ subfamily.</text>
</comment>
<dbReference type="CDD" id="cd17920">
    <property type="entry name" value="DEXHc_RecQ"/>
    <property type="match status" value="1"/>
</dbReference>
<dbReference type="Gene3D" id="3.40.50.300">
    <property type="entry name" value="P-loop containing nucleotide triphosphate hydrolases"/>
    <property type="match status" value="2"/>
</dbReference>
<dbReference type="GO" id="GO:0016787">
    <property type="term" value="F:hydrolase activity"/>
    <property type="evidence" value="ECO:0007669"/>
    <property type="project" value="UniProtKB-KW"/>
</dbReference>
<dbReference type="GO" id="GO:0009378">
    <property type="term" value="F:four-way junction helicase activity"/>
    <property type="evidence" value="ECO:0007669"/>
    <property type="project" value="TreeGrafter"/>
</dbReference>
<evidence type="ECO:0000256" key="1">
    <source>
        <dbReference type="ARBA" id="ARBA00001946"/>
    </source>
</evidence>
<evidence type="ECO:0000256" key="6">
    <source>
        <dbReference type="ARBA" id="ARBA00022763"/>
    </source>
</evidence>
<protein>
    <recommendedName>
        <fullName evidence="16">DNA helicase RecQ</fullName>
        <ecNumber evidence="16">5.6.2.4</ecNumber>
    </recommendedName>
</protein>
<dbReference type="InterPro" id="IPR027417">
    <property type="entry name" value="P-loop_NTPase"/>
</dbReference>
<dbReference type="Pfam" id="PF09382">
    <property type="entry name" value="RQC"/>
    <property type="match status" value="1"/>
</dbReference>
<evidence type="ECO:0000256" key="12">
    <source>
        <dbReference type="ARBA" id="ARBA00023172"/>
    </source>
</evidence>
<feature type="domain" description="HRDC" evidence="17">
    <location>
        <begin position="536"/>
        <end position="615"/>
    </location>
</feature>
<evidence type="ECO:0000256" key="16">
    <source>
        <dbReference type="NCBIfam" id="TIGR01389"/>
    </source>
</evidence>
<keyword evidence="12" id="KW-0233">DNA recombination</keyword>
<keyword evidence="10" id="KW-0067">ATP-binding</keyword>
<dbReference type="PANTHER" id="PTHR13710:SF105">
    <property type="entry name" value="ATP-DEPENDENT DNA HELICASE Q1"/>
    <property type="match status" value="1"/>
</dbReference>
<dbReference type="GO" id="GO:0006281">
    <property type="term" value="P:DNA repair"/>
    <property type="evidence" value="ECO:0007669"/>
    <property type="project" value="UniProtKB-KW"/>
</dbReference>
<dbReference type="InterPro" id="IPR036388">
    <property type="entry name" value="WH-like_DNA-bd_sf"/>
</dbReference>
<evidence type="ECO:0000256" key="9">
    <source>
        <dbReference type="ARBA" id="ARBA00022833"/>
    </source>
</evidence>
<dbReference type="PROSITE" id="PS51192">
    <property type="entry name" value="HELICASE_ATP_BIND_1"/>
    <property type="match status" value="1"/>
</dbReference>
<evidence type="ECO:0000256" key="2">
    <source>
        <dbReference type="ARBA" id="ARBA00001947"/>
    </source>
</evidence>
<dbReference type="GO" id="GO:0009432">
    <property type="term" value="P:SOS response"/>
    <property type="evidence" value="ECO:0007669"/>
    <property type="project" value="UniProtKB-UniRule"/>
</dbReference>
<evidence type="ECO:0000256" key="10">
    <source>
        <dbReference type="ARBA" id="ARBA00022840"/>
    </source>
</evidence>
<evidence type="ECO:0000256" key="7">
    <source>
        <dbReference type="ARBA" id="ARBA00022801"/>
    </source>
</evidence>
<evidence type="ECO:0000256" key="13">
    <source>
        <dbReference type="ARBA" id="ARBA00023204"/>
    </source>
</evidence>
<feature type="domain" description="Helicase ATP-binding" evidence="18">
    <location>
        <begin position="24"/>
        <end position="193"/>
    </location>
</feature>
<dbReference type="InterPro" id="IPR006293">
    <property type="entry name" value="DNA_helicase_ATP-dep_RecQ_bac"/>
</dbReference>
<dbReference type="InterPro" id="IPR014001">
    <property type="entry name" value="Helicase_ATP-bd"/>
</dbReference>
<comment type="cofactor">
    <cofactor evidence="1">
        <name>Mg(2+)</name>
        <dbReference type="ChEBI" id="CHEBI:18420"/>
    </cofactor>
</comment>
<name>A0A1H3B7F9_ACIFE</name>
<dbReference type="SUPFAM" id="SSF47819">
    <property type="entry name" value="HRDC-like"/>
    <property type="match status" value="1"/>
</dbReference>
<dbReference type="GO" id="GO:0003677">
    <property type="term" value="F:DNA binding"/>
    <property type="evidence" value="ECO:0007669"/>
    <property type="project" value="UniProtKB-KW"/>
</dbReference>
<dbReference type="Pfam" id="PF00271">
    <property type="entry name" value="Helicase_C"/>
    <property type="match status" value="1"/>
</dbReference>
<dbReference type="GO" id="GO:0005737">
    <property type="term" value="C:cytoplasm"/>
    <property type="evidence" value="ECO:0007669"/>
    <property type="project" value="TreeGrafter"/>
</dbReference>
<dbReference type="InterPro" id="IPR044876">
    <property type="entry name" value="HRDC_dom_sf"/>
</dbReference>
<comment type="catalytic activity">
    <reaction evidence="15">
        <text>Couples ATP hydrolysis with the unwinding of duplex DNA by translocating in the 3'-5' direction.</text>
        <dbReference type="EC" id="5.6.2.4"/>
    </reaction>
</comment>
<dbReference type="EMBL" id="FNOP01000032">
    <property type="protein sequence ID" value="SDX37876.1"/>
    <property type="molecule type" value="Genomic_DNA"/>
</dbReference>
<dbReference type="Pfam" id="PF16124">
    <property type="entry name" value="RecQ_Zn_bind"/>
    <property type="match status" value="1"/>
</dbReference>
<evidence type="ECO:0000256" key="5">
    <source>
        <dbReference type="ARBA" id="ARBA00022741"/>
    </source>
</evidence>
<dbReference type="FunFam" id="3.40.50.300:FF:001456">
    <property type="entry name" value="ATP-dependent DNA helicase"/>
    <property type="match status" value="1"/>
</dbReference>
<keyword evidence="6" id="KW-0227">DNA damage</keyword>
<evidence type="ECO:0000313" key="20">
    <source>
        <dbReference type="EMBL" id="SDX37876.1"/>
    </source>
</evidence>
<dbReference type="InterPro" id="IPR036390">
    <property type="entry name" value="WH_DNA-bd_sf"/>
</dbReference>
<dbReference type="InterPro" id="IPR011545">
    <property type="entry name" value="DEAD/DEAH_box_helicase_dom"/>
</dbReference>
<dbReference type="SUPFAM" id="SSF46785">
    <property type="entry name" value="Winged helix' DNA-binding domain"/>
    <property type="match status" value="1"/>
</dbReference>
<dbReference type="Proteomes" id="UP000182379">
    <property type="component" value="Unassembled WGS sequence"/>
</dbReference>
<evidence type="ECO:0000259" key="18">
    <source>
        <dbReference type="PROSITE" id="PS51192"/>
    </source>
</evidence>
<dbReference type="PROSITE" id="PS51194">
    <property type="entry name" value="HELICASE_CTER"/>
    <property type="match status" value="1"/>
</dbReference>
<dbReference type="SUPFAM" id="SSF52540">
    <property type="entry name" value="P-loop containing nucleoside triphosphate hydrolases"/>
    <property type="match status" value="1"/>
</dbReference>
<evidence type="ECO:0000256" key="3">
    <source>
        <dbReference type="ARBA" id="ARBA00005446"/>
    </source>
</evidence>
<evidence type="ECO:0000256" key="11">
    <source>
        <dbReference type="ARBA" id="ARBA00023125"/>
    </source>
</evidence>
<dbReference type="CDD" id="cd18794">
    <property type="entry name" value="SF2_C_RecQ"/>
    <property type="match status" value="1"/>
</dbReference>
<dbReference type="Gene3D" id="1.10.10.10">
    <property type="entry name" value="Winged helix-like DNA-binding domain superfamily/Winged helix DNA-binding domain"/>
    <property type="match status" value="1"/>
</dbReference>
<keyword evidence="8 20" id="KW-0347">Helicase</keyword>
<keyword evidence="5" id="KW-0547">Nucleotide-binding</keyword>